<dbReference type="EMBL" id="MRZV01000412">
    <property type="protein sequence ID" value="PIK50594.1"/>
    <property type="molecule type" value="Genomic_DNA"/>
</dbReference>
<feature type="domain" description="Peptidase C83" evidence="5">
    <location>
        <begin position="1"/>
        <end position="217"/>
    </location>
</feature>
<dbReference type="Proteomes" id="UP000230750">
    <property type="component" value="Unassembled WGS sequence"/>
</dbReference>
<dbReference type="GO" id="GO:0046872">
    <property type="term" value="F:metal ion binding"/>
    <property type="evidence" value="ECO:0007669"/>
    <property type="project" value="UniProtKB-KW"/>
</dbReference>
<name>A0A2G8KRF8_STIJA</name>
<reference evidence="6 7" key="1">
    <citation type="journal article" date="2017" name="PLoS Biol.">
        <title>The sea cucumber genome provides insights into morphological evolution and visceral regeneration.</title>
        <authorList>
            <person name="Zhang X."/>
            <person name="Sun L."/>
            <person name="Yuan J."/>
            <person name="Sun Y."/>
            <person name="Gao Y."/>
            <person name="Zhang L."/>
            <person name="Li S."/>
            <person name="Dai H."/>
            <person name="Hamel J.F."/>
            <person name="Liu C."/>
            <person name="Yu Y."/>
            <person name="Liu S."/>
            <person name="Lin W."/>
            <person name="Guo K."/>
            <person name="Jin S."/>
            <person name="Xu P."/>
            <person name="Storey K.B."/>
            <person name="Huan P."/>
            <person name="Zhang T."/>
            <person name="Zhou Y."/>
            <person name="Zhang J."/>
            <person name="Lin C."/>
            <person name="Li X."/>
            <person name="Xing L."/>
            <person name="Huo D."/>
            <person name="Sun M."/>
            <person name="Wang L."/>
            <person name="Mercier A."/>
            <person name="Li F."/>
            <person name="Yang H."/>
            <person name="Xiang J."/>
        </authorList>
    </citation>
    <scope>NUCLEOTIDE SEQUENCE [LARGE SCALE GENOMIC DNA]</scope>
    <source>
        <strain evidence="6">Shaxun</strain>
        <tissue evidence="6">Muscle</tissue>
    </source>
</reference>
<evidence type="ECO:0000259" key="5">
    <source>
        <dbReference type="PROSITE" id="PS51443"/>
    </source>
</evidence>
<keyword evidence="7" id="KW-1185">Reference proteome</keyword>
<protein>
    <recommendedName>
        <fullName evidence="1">glutathione gamma-glutamylcysteinyltransferase</fullName>
        <ecNumber evidence="1">2.3.2.15</ecNumber>
    </recommendedName>
</protein>
<dbReference type="PROSITE" id="PS51443">
    <property type="entry name" value="PCS"/>
    <property type="match status" value="1"/>
</dbReference>
<dbReference type="STRING" id="307972.A0A2G8KRF8"/>
<dbReference type="AlphaFoldDB" id="A0A2G8KRF8"/>
<comment type="caution">
    <text evidence="6">The sequence shown here is derived from an EMBL/GenBank/DDBJ whole genome shotgun (WGS) entry which is preliminary data.</text>
</comment>
<dbReference type="SUPFAM" id="SSF54001">
    <property type="entry name" value="Cysteine proteinases"/>
    <property type="match status" value="1"/>
</dbReference>
<evidence type="ECO:0000256" key="2">
    <source>
        <dbReference type="ARBA" id="ARBA00022539"/>
    </source>
</evidence>
<keyword evidence="4" id="KW-0479">Metal-binding</keyword>
<evidence type="ECO:0000313" key="7">
    <source>
        <dbReference type="Proteomes" id="UP000230750"/>
    </source>
</evidence>
<proteinExistence type="predicted"/>
<keyword evidence="3 6" id="KW-0808">Transferase</keyword>
<evidence type="ECO:0000256" key="4">
    <source>
        <dbReference type="ARBA" id="ARBA00022723"/>
    </source>
</evidence>
<dbReference type="OrthoDB" id="448954at2759"/>
<dbReference type="PANTHER" id="PTHR33447:SF20">
    <property type="entry name" value="GLUTATHIONE GAMMA-GLUTAMYLCYSTEINYLTRANSFERASE"/>
    <property type="match status" value="1"/>
</dbReference>
<dbReference type="Pfam" id="PF05023">
    <property type="entry name" value="Phytochelatin"/>
    <property type="match status" value="1"/>
</dbReference>
<evidence type="ECO:0000256" key="1">
    <source>
        <dbReference type="ARBA" id="ARBA00012468"/>
    </source>
</evidence>
<keyword evidence="2" id="KW-0104">Cadmium</keyword>
<dbReference type="GO" id="GO:0010038">
    <property type="term" value="P:response to metal ion"/>
    <property type="evidence" value="ECO:0007669"/>
    <property type="project" value="InterPro"/>
</dbReference>
<evidence type="ECO:0000313" key="6">
    <source>
        <dbReference type="EMBL" id="PIK50594.1"/>
    </source>
</evidence>
<sequence>MSRNTIPKIPFHSEEGKKILEEAASQPLLIKMFKKQQNNTFCGIHSCAMVMSAQYLGKGKSTPELPESVVDVPYTESNMFDYKETKEALNFEDADTKGMTLDELNNLFLAHGKKVHCTFASESNLEDFRAAASEALKNSNSSSGVIVNYDEYQLEQDEIIHGHFSPIAGFHKEKDMVLLLDTWLQTTDVWVGVKDLFDAMNTIDSASQKSRGWIVLL</sequence>
<gene>
    <name evidence="6" type="ORF">BSL78_12521</name>
</gene>
<dbReference type="GO" id="GO:0046938">
    <property type="term" value="P:phytochelatin biosynthetic process"/>
    <property type="evidence" value="ECO:0007669"/>
    <property type="project" value="InterPro"/>
</dbReference>
<organism evidence="6 7">
    <name type="scientific">Stichopus japonicus</name>
    <name type="common">Sea cucumber</name>
    <dbReference type="NCBI Taxonomy" id="307972"/>
    <lineage>
        <taxon>Eukaryota</taxon>
        <taxon>Metazoa</taxon>
        <taxon>Echinodermata</taxon>
        <taxon>Eleutherozoa</taxon>
        <taxon>Echinozoa</taxon>
        <taxon>Holothuroidea</taxon>
        <taxon>Aspidochirotacea</taxon>
        <taxon>Aspidochirotida</taxon>
        <taxon>Stichopodidae</taxon>
        <taxon>Apostichopus</taxon>
    </lineage>
</organism>
<dbReference type="PANTHER" id="PTHR33447">
    <property type="entry name" value="GLUTATHIONE GAMMA-GLUTAMYLCYSTEINYLTRANSFERASE"/>
    <property type="match status" value="1"/>
</dbReference>
<dbReference type="InterPro" id="IPR040409">
    <property type="entry name" value="PCS-like"/>
</dbReference>
<dbReference type="GO" id="GO:0016756">
    <property type="term" value="F:glutathione gamma-glutamylcysteinyltransferase activity"/>
    <property type="evidence" value="ECO:0007669"/>
    <property type="project" value="UniProtKB-EC"/>
</dbReference>
<dbReference type="InterPro" id="IPR038156">
    <property type="entry name" value="PCS_N_sf"/>
</dbReference>
<dbReference type="EC" id="2.3.2.15" evidence="1"/>
<dbReference type="Gene3D" id="3.90.70.30">
    <property type="entry name" value="Phytochelatin synthase, N-terminal domain"/>
    <property type="match status" value="1"/>
</dbReference>
<dbReference type="InterPro" id="IPR007719">
    <property type="entry name" value="PCS_N"/>
</dbReference>
<evidence type="ECO:0000256" key="3">
    <source>
        <dbReference type="ARBA" id="ARBA00022679"/>
    </source>
</evidence>
<dbReference type="InterPro" id="IPR038765">
    <property type="entry name" value="Papain-like_cys_pep_sf"/>
</dbReference>
<accession>A0A2G8KRF8</accession>